<evidence type="ECO:0000259" key="6">
    <source>
        <dbReference type="Pfam" id="PF01782"/>
    </source>
</evidence>
<evidence type="ECO:0000256" key="3">
    <source>
        <dbReference type="ARBA" id="ARBA00022552"/>
    </source>
</evidence>
<evidence type="ECO:0000256" key="5">
    <source>
        <dbReference type="HAMAP-Rule" id="MF_00014"/>
    </source>
</evidence>
<dbReference type="InterPro" id="IPR009000">
    <property type="entry name" value="Transl_B-barrel_sf"/>
</dbReference>
<evidence type="ECO:0000313" key="8">
    <source>
        <dbReference type="EMBL" id="SEI44696.1"/>
    </source>
</evidence>
<dbReference type="eggNOG" id="COG0806">
    <property type="taxonomic scope" value="Bacteria"/>
</dbReference>
<feature type="domain" description="Ribosome maturation factor RimM PRC barrel" evidence="7">
    <location>
        <begin position="99"/>
        <end position="160"/>
    </location>
</feature>
<proteinExistence type="inferred from homology"/>
<dbReference type="Gene3D" id="2.30.30.240">
    <property type="entry name" value="PRC-barrel domain"/>
    <property type="match status" value="1"/>
</dbReference>
<organism evidence="8 9">
    <name type="scientific">Sharpea azabuensis</name>
    <dbReference type="NCBI Taxonomy" id="322505"/>
    <lineage>
        <taxon>Bacteria</taxon>
        <taxon>Bacillati</taxon>
        <taxon>Bacillota</taxon>
        <taxon>Erysipelotrichia</taxon>
        <taxon>Erysipelotrichales</taxon>
        <taxon>Coprobacillaceae</taxon>
        <taxon>Sharpea</taxon>
    </lineage>
</organism>
<dbReference type="OrthoDB" id="9810331at2"/>
<dbReference type="Proteomes" id="UP000183028">
    <property type="component" value="Unassembled WGS sequence"/>
</dbReference>
<dbReference type="InterPro" id="IPR011033">
    <property type="entry name" value="PRC_barrel-like_sf"/>
</dbReference>
<evidence type="ECO:0000256" key="4">
    <source>
        <dbReference type="ARBA" id="ARBA00023186"/>
    </source>
</evidence>
<dbReference type="STRING" id="322505.SAMN04487836_10235"/>
<dbReference type="AlphaFoldDB" id="A0A1H6QRQ7"/>
<keyword evidence="9" id="KW-1185">Reference proteome</keyword>
<comment type="subcellular location">
    <subcellularLocation>
        <location evidence="5">Cytoplasm</location>
    </subcellularLocation>
</comment>
<name>A0A1H6QRQ7_9FIRM</name>
<dbReference type="InterPro" id="IPR011961">
    <property type="entry name" value="RimM"/>
</dbReference>
<dbReference type="GO" id="GO:0005737">
    <property type="term" value="C:cytoplasm"/>
    <property type="evidence" value="ECO:0007669"/>
    <property type="project" value="UniProtKB-SubCell"/>
</dbReference>
<keyword evidence="4 5" id="KW-0143">Chaperone</keyword>
<dbReference type="GO" id="GO:0005840">
    <property type="term" value="C:ribosome"/>
    <property type="evidence" value="ECO:0007669"/>
    <property type="project" value="InterPro"/>
</dbReference>
<comment type="domain">
    <text evidence="5">The PRC barrel domain binds ribosomal protein uS19.</text>
</comment>
<dbReference type="GO" id="GO:0042274">
    <property type="term" value="P:ribosomal small subunit biogenesis"/>
    <property type="evidence" value="ECO:0007669"/>
    <property type="project" value="UniProtKB-UniRule"/>
</dbReference>
<evidence type="ECO:0000259" key="7">
    <source>
        <dbReference type="Pfam" id="PF24986"/>
    </source>
</evidence>
<dbReference type="InterPro" id="IPR002676">
    <property type="entry name" value="RimM_N"/>
</dbReference>
<dbReference type="NCBIfam" id="TIGR02273">
    <property type="entry name" value="16S_RimM"/>
    <property type="match status" value="1"/>
</dbReference>
<dbReference type="SUPFAM" id="SSF50447">
    <property type="entry name" value="Translation proteins"/>
    <property type="match status" value="1"/>
</dbReference>
<dbReference type="GO" id="GO:0043022">
    <property type="term" value="F:ribosome binding"/>
    <property type="evidence" value="ECO:0007669"/>
    <property type="project" value="InterPro"/>
</dbReference>
<accession>A0A1H6QRQ7</accession>
<dbReference type="InterPro" id="IPR056792">
    <property type="entry name" value="PRC_RimM"/>
</dbReference>
<comment type="subunit">
    <text evidence="5">Binds ribosomal protein uS19.</text>
</comment>
<comment type="function">
    <text evidence="5">An accessory protein needed during the final step in the assembly of 30S ribosomal subunit, possibly for assembly of the head region. Essential for efficient processing of 16S rRNA. May be needed both before and after RbfA during the maturation of 16S rRNA. It has affinity for free ribosomal 30S subunits but not for 70S ribosomes.</text>
</comment>
<keyword evidence="1 5" id="KW-0963">Cytoplasm</keyword>
<keyword evidence="3 5" id="KW-0698">rRNA processing</keyword>
<dbReference type="RefSeq" id="WP_033162666.1">
    <property type="nucleotide sequence ID" value="NZ_CACVPP010000008.1"/>
</dbReference>
<dbReference type="Pfam" id="PF01782">
    <property type="entry name" value="RimM"/>
    <property type="match status" value="1"/>
</dbReference>
<sequence length="168" mass="19699">MEKVRVGKIVNTFGIRGELKVDAYTDFPDERFQVGNSLFVRFHNEDVELEISRHRVHKGYDLITFKDLENINFVEQYKGCFLYAYRDESLLDEDEHYVSDYIGCMVYNYGKEIGKVVDLKDNTYQDIFVVDYNGKQVLIPKVDAFVKNVDIDQKRIDVELIAGFIDED</sequence>
<gene>
    <name evidence="5" type="primary">rimM</name>
    <name evidence="8" type="ORF">SAMN04487834_100448</name>
</gene>
<comment type="similarity">
    <text evidence="5">Belongs to the RimM family.</text>
</comment>
<dbReference type="EMBL" id="FNYK01000004">
    <property type="protein sequence ID" value="SEI44696.1"/>
    <property type="molecule type" value="Genomic_DNA"/>
</dbReference>
<evidence type="ECO:0000313" key="9">
    <source>
        <dbReference type="Proteomes" id="UP000183028"/>
    </source>
</evidence>
<protein>
    <recommendedName>
        <fullName evidence="5">Ribosome maturation factor RimM</fullName>
    </recommendedName>
</protein>
<dbReference type="SUPFAM" id="SSF50346">
    <property type="entry name" value="PRC-barrel domain"/>
    <property type="match status" value="1"/>
</dbReference>
<dbReference type="GeneID" id="54120069"/>
<feature type="domain" description="RimM N-terminal" evidence="6">
    <location>
        <begin position="6"/>
        <end position="87"/>
    </location>
</feature>
<dbReference type="InterPro" id="IPR036976">
    <property type="entry name" value="RimM_N_sf"/>
</dbReference>
<dbReference type="PANTHER" id="PTHR33692">
    <property type="entry name" value="RIBOSOME MATURATION FACTOR RIMM"/>
    <property type="match status" value="1"/>
</dbReference>
<keyword evidence="2 5" id="KW-0690">Ribosome biogenesis</keyword>
<dbReference type="GO" id="GO:0006364">
    <property type="term" value="P:rRNA processing"/>
    <property type="evidence" value="ECO:0007669"/>
    <property type="project" value="UniProtKB-UniRule"/>
</dbReference>
<dbReference type="HAMAP" id="MF_00014">
    <property type="entry name" value="Ribosome_mat_RimM"/>
    <property type="match status" value="1"/>
</dbReference>
<dbReference type="Gene3D" id="2.40.30.60">
    <property type="entry name" value="RimM"/>
    <property type="match status" value="1"/>
</dbReference>
<evidence type="ECO:0000256" key="1">
    <source>
        <dbReference type="ARBA" id="ARBA00022490"/>
    </source>
</evidence>
<evidence type="ECO:0000256" key="2">
    <source>
        <dbReference type="ARBA" id="ARBA00022517"/>
    </source>
</evidence>
<dbReference type="Pfam" id="PF24986">
    <property type="entry name" value="PRC_RimM"/>
    <property type="match status" value="1"/>
</dbReference>
<dbReference type="PANTHER" id="PTHR33692:SF1">
    <property type="entry name" value="RIBOSOME MATURATION FACTOR RIMM"/>
    <property type="match status" value="1"/>
</dbReference>
<reference evidence="9" key="1">
    <citation type="submission" date="2016-10" db="EMBL/GenBank/DDBJ databases">
        <authorList>
            <person name="Varghese N."/>
        </authorList>
    </citation>
    <scope>NUCLEOTIDE SEQUENCE [LARGE SCALE GENOMIC DNA]</scope>
    <source>
        <strain evidence="9">DSM 20406</strain>
    </source>
</reference>